<evidence type="ECO:0000313" key="12">
    <source>
        <dbReference type="Proteomes" id="UP000002191"/>
    </source>
</evidence>
<dbReference type="InterPro" id="IPR023707">
    <property type="entry name" value="OM_assembly_BamA"/>
</dbReference>
<evidence type="ECO:0000256" key="3">
    <source>
        <dbReference type="ARBA" id="ARBA00022692"/>
    </source>
</evidence>
<dbReference type="GO" id="GO:0071709">
    <property type="term" value="P:membrane assembly"/>
    <property type="evidence" value="ECO:0007669"/>
    <property type="project" value="InterPro"/>
</dbReference>
<reference evidence="11 12" key="2">
    <citation type="journal article" date="2014" name="Genome Announc.">
        <title>Complete Genome Sequence of the Subsurface, Mesophilic Sulfate-Reducing Bacterium Desulfovibrio aespoeensis Aspo-2.</title>
        <authorList>
            <person name="Pedersen K."/>
            <person name="Bengtsson A."/>
            <person name="Edlund J."/>
            <person name="Rabe L."/>
            <person name="Hazen T."/>
            <person name="Chakraborty R."/>
            <person name="Goodwin L."/>
            <person name="Shapiro N."/>
        </authorList>
    </citation>
    <scope>NUCLEOTIDE SEQUENCE [LARGE SCALE GENOMIC DNA]</scope>
    <source>
        <strain evidence="12">ATCC 700646 / DSM 10631 / Aspo-2</strain>
    </source>
</reference>
<dbReference type="NCBIfam" id="TIGR03303">
    <property type="entry name" value="OM_YaeT"/>
    <property type="match status" value="1"/>
</dbReference>
<protein>
    <recommendedName>
        <fullName evidence="8">Outer membrane protein assembly factor BamA</fullName>
    </recommendedName>
</protein>
<dbReference type="OrthoDB" id="9803054at2"/>
<comment type="subcellular location">
    <subcellularLocation>
        <location evidence="1">Membrane</location>
    </subcellularLocation>
</comment>
<name>E6VVW8_PSEA9</name>
<sequence precursor="true">MLIRCVGRLATLALVTLLLTMAGVTHAQASEAKDVKVAVLPFVINAGDDFSYLKDSLPELLSDRLRDAGFEVVDGAEVRRLIDEKRITTVNGASAREIALLSGAGFAVYGTMNQIGVDLTLDARLVDAYGTGEGKRMAVTKEGLINLLPAVDELVGRMKMDLLKLEVVAEVDVEGTKVLDKDVVLMRMTLQKGDMLTAKAANTALKNIYDLGYFDDVQVRIDEVPDGKKVTFVVVEKPRIQALGVRGSDAIDAEDILEAISTKKGGVVNPKVLSDDIRVIREMYRKDGYYKAKVTHEIEDTGSGVARLTFVVEEGPKLYITNVVIDGAQQLDPDDIKEVLALKERGMLSWITNTGVLKEELLDRDASAIEAFYNSKGFIEVRVGRPEVEIKDDGISVIYQVWEGARYKMGETIFKGDLIDDPAKLMEITAVGKLKEKDEYFDRSLLKADVDSLTNHYNNYGYAYADVKVNLKDDAENKIVDVVYTIAKHQRVHIRRVLLEGNAVTRDNVILREMRLADGDMFDGDKLKRSHTRLNNLGYFEKVDISPVPTGNPEEMDLVVKVKDKPTGQIGGGIGYSTYDSVYLAANVSESNLFGKGYLLALNGAFSGRKTAYTLTFRNPHLNDSEVGFTAEAHKRDEDFNDFTKRSVGGIASFDYPVGEYTSVSWDYTAEYYQLINIANDASSTVKDDAGSHFLSQVAGSITRDTLDNNMNPTEGTVSSLALLYGGGPMGGTDDFVKYIGSFQWYTPAVEEVVFHSKFWGGFLHKNLGGSKVPTDQRFELGGVGSVRGYSSYSITPLDGSDSSEGGTKAFYMNLELKRQLSKEYGISSLVFFDAGNSWKESEMMFSSPSRKGTAPSLGLYKSVGTGLNWYSPMGPVGFVYGYGLDRIGTTGRHKIEMLMGQQF</sequence>
<keyword evidence="3" id="KW-0812">Transmembrane</keyword>
<keyword evidence="7" id="KW-0998">Cell outer membrane</keyword>
<dbReference type="KEGG" id="das:Daes_1399"/>
<feature type="domain" description="POTRA" evidence="10">
    <location>
        <begin position="318"/>
        <end position="404"/>
    </location>
</feature>
<feature type="domain" description="POTRA" evidence="10">
    <location>
        <begin position="238"/>
        <end position="315"/>
    </location>
</feature>
<evidence type="ECO:0000256" key="1">
    <source>
        <dbReference type="ARBA" id="ARBA00004370"/>
    </source>
</evidence>
<organism evidence="11 12">
    <name type="scientific">Pseudodesulfovibrio aespoeensis (strain ATCC 700646 / DSM 10631 / Aspo-2)</name>
    <name type="common">Desulfovibrio aespoeensis</name>
    <dbReference type="NCBI Taxonomy" id="643562"/>
    <lineage>
        <taxon>Bacteria</taxon>
        <taxon>Pseudomonadati</taxon>
        <taxon>Thermodesulfobacteriota</taxon>
        <taxon>Desulfovibrionia</taxon>
        <taxon>Desulfovibrionales</taxon>
        <taxon>Desulfovibrionaceae</taxon>
    </lineage>
</organism>
<keyword evidence="4 9" id="KW-0732">Signal</keyword>
<dbReference type="PANTHER" id="PTHR12815">
    <property type="entry name" value="SORTING AND ASSEMBLY MACHINERY SAMM50 PROTEIN FAMILY MEMBER"/>
    <property type="match status" value="1"/>
</dbReference>
<dbReference type="AlphaFoldDB" id="E6VVW8"/>
<dbReference type="Gene3D" id="3.10.20.310">
    <property type="entry name" value="membrane protein fhac"/>
    <property type="match status" value="5"/>
</dbReference>
<dbReference type="Pfam" id="PF01103">
    <property type="entry name" value="Omp85"/>
    <property type="match status" value="1"/>
</dbReference>
<evidence type="ECO:0000256" key="7">
    <source>
        <dbReference type="ARBA" id="ARBA00023237"/>
    </source>
</evidence>
<evidence type="ECO:0000256" key="9">
    <source>
        <dbReference type="SAM" id="SignalP"/>
    </source>
</evidence>
<dbReference type="PROSITE" id="PS51779">
    <property type="entry name" value="POTRA"/>
    <property type="match status" value="4"/>
</dbReference>
<reference evidence="12" key="1">
    <citation type="submission" date="2010-12" db="EMBL/GenBank/DDBJ databases">
        <title>Complete sequence of Desulfovibrio aespoeensis Aspo-2.</title>
        <authorList>
            <consortium name="US DOE Joint Genome Institute"/>
            <person name="Lucas S."/>
            <person name="Copeland A."/>
            <person name="Lapidus A."/>
            <person name="Cheng J.-F."/>
            <person name="Goodwin L."/>
            <person name="Pitluck S."/>
            <person name="Chertkov O."/>
            <person name="Misra M."/>
            <person name="Detter J.C."/>
            <person name="Han C."/>
            <person name="Tapia R."/>
            <person name="Land M."/>
            <person name="Hauser L."/>
            <person name="Kyrpides N."/>
            <person name="Ivanova N."/>
            <person name="Ovchinnikova G."/>
            <person name="Pedersen K."/>
            <person name="Jagevall S."/>
            <person name="Hazen T."/>
            <person name="Woyke T."/>
        </authorList>
    </citation>
    <scope>NUCLEOTIDE SEQUENCE [LARGE SCALE GENOMIC DNA]</scope>
    <source>
        <strain evidence="12">ATCC 700646 / DSM 10631 / Aspo-2</strain>
    </source>
</reference>
<dbReference type="GO" id="GO:0009279">
    <property type="term" value="C:cell outer membrane"/>
    <property type="evidence" value="ECO:0007669"/>
    <property type="project" value="UniProtKB-UniRule"/>
</dbReference>
<dbReference type="Pfam" id="PF07244">
    <property type="entry name" value="POTRA"/>
    <property type="match status" value="5"/>
</dbReference>
<dbReference type="PIRSF" id="PIRSF006076">
    <property type="entry name" value="OM_assembly_OMP85"/>
    <property type="match status" value="1"/>
</dbReference>
<keyword evidence="6" id="KW-0472">Membrane</keyword>
<proteinExistence type="predicted"/>
<keyword evidence="12" id="KW-1185">Reference proteome</keyword>
<evidence type="ECO:0000259" key="10">
    <source>
        <dbReference type="PROSITE" id="PS51779"/>
    </source>
</evidence>
<evidence type="ECO:0000313" key="11">
    <source>
        <dbReference type="EMBL" id="ADU62413.1"/>
    </source>
</evidence>
<dbReference type="Gene3D" id="3.40.50.10610">
    <property type="entry name" value="ABC-type transport auxiliary lipoprotein component"/>
    <property type="match status" value="1"/>
</dbReference>
<dbReference type="EMBL" id="CP002431">
    <property type="protein sequence ID" value="ADU62413.1"/>
    <property type="molecule type" value="Genomic_DNA"/>
</dbReference>
<feature type="chain" id="PRO_5003213734" description="Outer membrane protein assembly factor BamA" evidence="9">
    <location>
        <begin position="28"/>
        <end position="904"/>
    </location>
</feature>
<feature type="domain" description="POTRA" evidence="10">
    <location>
        <begin position="492"/>
        <end position="565"/>
    </location>
</feature>
<gene>
    <name evidence="11" type="ordered locus">Daes_1399</name>
</gene>
<dbReference type="HOGENOM" id="CLU_007664_1_1_7"/>
<keyword evidence="5" id="KW-0677">Repeat</keyword>
<accession>E6VVW8</accession>
<evidence type="ECO:0000256" key="8">
    <source>
        <dbReference type="NCBIfam" id="TIGR03303"/>
    </source>
</evidence>
<dbReference type="Gene3D" id="2.40.160.50">
    <property type="entry name" value="membrane protein fhac: a member of the omp85/tpsb transporter family"/>
    <property type="match status" value="1"/>
</dbReference>
<keyword evidence="2" id="KW-1134">Transmembrane beta strand</keyword>
<dbReference type="InterPro" id="IPR010827">
    <property type="entry name" value="BamA/TamA_POTRA"/>
</dbReference>
<evidence type="ECO:0000256" key="6">
    <source>
        <dbReference type="ARBA" id="ARBA00023136"/>
    </source>
</evidence>
<dbReference type="eggNOG" id="COG4775">
    <property type="taxonomic scope" value="Bacteria"/>
</dbReference>
<dbReference type="Proteomes" id="UP000002191">
    <property type="component" value="Chromosome"/>
</dbReference>
<evidence type="ECO:0000256" key="5">
    <source>
        <dbReference type="ARBA" id="ARBA00022737"/>
    </source>
</evidence>
<feature type="signal peptide" evidence="9">
    <location>
        <begin position="1"/>
        <end position="27"/>
    </location>
</feature>
<dbReference type="PANTHER" id="PTHR12815:SF47">
    <property type="entry name" value="TRANSLOCATION AND ASSEMBLY MODULE SUBUNIT TAMA"/>
    <property type="match status" value="1"/>
</dbReference>
<evidence type="ECO:0000256" key="4">
    <source>
        <dbReference type="ARBA" id="ARBA00022729"/>
    </source>
</evidence>
<evidence type="ECO:0000256" key="2">
    <source>
        <dbReference type="ARBA" id="ARBA00022452"/>
    </source>
</evidence>
<dbReference type="InterPro" id="IPR000184">
    <property type="entry name" value="Bac_surfAg_D15"/>
</dbReference>
<feature type="domain" description="POTRA" evidence="10">
    <location>
        <begin position="166"/>
        <end position="237"/>
    </location>
</feature>
<dbReference type="STRING" id="643562.Daes_1399"/>
<dbReference type="InterPro" id="IPR034746">
    <property type="entry name" value="POTRA"/>
</dbReference>
<dbReference type="RefSeq" id="WP_013514343.1">
    <property type="nucleotide sequence ID" value="NC_014844.1"/>
</dbReference>
<dbReference type="InterPro" id="IPR039910">
    <property type="entry name" value="D15-like"/>
</dbReference>